<dbReference type="EMBL" id="JBIPKE010000020">
    <property type="protein sequence ID" value="MFH6985728.1"/>
    <property type="molecule type" value="Genomic_DNA"/>
</dbReference>
<dbReference type="Pfam" id="PF04773">
    <property type="entry name" value="FecR"/>
    <property type="match status" value="1"/>
</dbReference>
<dbReference type="PANTHER" id="PTHR30273">
    <property type="entry name" value="PERIPLASMIC SIGNAL SENSOR AND SIGMA FACTOR ACTIVATOR FECR-RELATED"/>
    <property type="match status" value="1"/>
</dbReference>
<proteinExistence type="predicted"/>
<dbReference type="Pfam" id="PF16344">
    <property type="entry name" value="FecR_C"/>
    <property type="match status" value="1"/>
</dbReference>
<evidence type="ECO:0000259" key="1">
    <source>
        <dbReference type="Pfam" id="PF04773"/>
    </source>
</evidence>
<comment type="caution">
    <text evidence="3">The sequence shown here is derived from an EMBL/GenBank/DDBJ whole genome shotgun (WGS) entry which is preliminary data.</text>
</comment>
<accession>A0ABW7NDM2</accession>
<feature type="domain" description="FecR protein" evidence="1">
    <location>
        <begin position="121"/>
        <end position="212"/>
    </location>
</feature>
<dbReference type="InterPro" id="IPR012373">
    <property type="entry name" value="Ferrdict_sens_TM"/>
</dbReference>
<reference evidence="3 4" key="1">
    <citation type="journal article" date="2013" name="Int. J. Syst. Evol. Microbiol.">
        <title>Marinoscillum luteum sp. nov., isolated from marine sediment.</title>
        <authorList>
            <person name="Cha I.T."/>
            <person name="Park S.J."/>
            <person name="Kim S.J."/>
            <person name="Kim J.G."/>
            <person name="Jung M.Y."/>
            <person name="Shin K.S."/>
            <person name="Kwon K.K."/>
            <person name="Yang S.H."/>
            <person name="Seo Y.S."/>
            <person name="Rhee S.K."/>
        </authorList>
    </citation>
    <scope>NUCLEOTIDE SEQUENCE [LARGE SCALE GENOMIC DNA]</scope>
    <source>
        <strain evidence="3 4">KCTC 23939</strain>
    </source>
</reference>
<protein>
    <submittedName>
        <fullName evidence="3">FecR family protein</fullName>
    </submittedName>
</protein>
<evidence type="ECO:0000313" key="4">
    <source>
        <dbReference type="Proteomes" id="UP001610063"/>
    </source>
</evidence>
<dbReference type="Gene3D" id="3.55.50.30">
    <property type="match status" value="1"/>
</dbReference>
<dbReference type="PIRSF" id="PIRSF018266">
    <property type="entry name" value="FecR"/>
    <property type="match status" value="1"/>
</dbReference>
<dbReference type="RefSeq" id="WP_159581673.1">
    <property type="nucleotide sequence ID" value="NZ_JBIPKE010000020.1"/>
</dbReference>
<dbReference type="InterPro" id="IPR032508">
    <property type="entry name" value="FecR_C"/>
</dbReference>
<keyword evidence="4" id="KW-1185">Reference proteome</keyword>
<organism evidence="3 4">
    <name type="scientific">Marinoscillum luteum</name>
    <dbReference type="NCBI Taxonomy" id="861051"/>
    <lineage>
        <taxon>Bacteria</taxon>
        <taxon>Pseudomonadati</taxon>
        <taxon>Bacteroidota</taxon>
        <taxon>Cytophagia</taxon>
        <taxon>Cytophagales</taxon>
        <taxon>Reichenbachiellaceae</taxon>
        <taxon>Marinoscillum</taxon>
    </lineage>
</organism>
<evidence type="ECO:0000313" key="3">
    <source>
        <dbReference type="EMBL" id="MFH6985728.1"/>
    </source>
</evidence>
<dbReference type="Gene3D" id="2.60.120.1440">
    <property type="match status" value="1"/>
</dbReference>
<dbReference type="Proteomes" id="UP001610063">
    <property type="component" value="Unassembled WGS sequence"/>
</dbReference>
<sequence length="327" mass="37139">MEHLISKYLINDLTREEEVKLKSWLEEDALNRKVFENIVADWKLSADEILTSKSAVLDRIVNSATPSHELPKERSLGAFDYLIRVAAVMVLGIGLYLVWDATNSAETSHVATQEVQIEKEAANGQKLTFELSDGTIVKLNSGSMLSYPKVFSESKREVTLVGEAFFDVARDESRPFKIKSGEVNVQVLGTSFNVRSYPDAEQIEVAVKTGSVSVESSFSESDVVLVPDEMVVYTTGSNFFDKKRIEDSQQVFGWMDQALIFEDRGIKDIIKELSRWYDVKFEIKRELDYKKAFTARYKNPTLKAVLESLSYAYDFEYEIDGKKVIIK</sequence>
<dbReference type="PANTHER" id="PTHR30273:SF2">
    <property type="entry name" value="PROTEIN FECR"/>
    <property type="match status" value="1"/>
</dbReference>
<evidence type="ECO:0000259" key="2">
    <source>
        <dbReference type="Pfam" id="PF16344"/>
    </source>
</evidence>
<name>A0ABW7NDM2_9BACT</name>
<feature type="domain" description="Protein FecR C-terminal" evidence="2">
    <location>
        <begin position="259"/>
        <end position="326"/>
    </location>
</feature>
<dbReference type="InterPro" id="IPR006860">
    <property type="entry name" value="FecR"/>
</dbReference>
<gene>
    <name evidence="3" type="ORF">ACHKAR_19905</name>
</gene>